<evidence type="ECO:0000256" key="9">
    <source>
        <dbReference type="ARBA" id="ARBA00022884"/>
    </source>
</evidence>
<dbReference type="PANTHER" id="PTHR11451:SF44">
    <property type="entry name" value="THREONINE--TRNA LIGASE, CHLOROPLASTIC_MITOCHONDRIAL 2"/>
    <property type="match status" value="1"/>
</dbReference>
<name>A0A9D2KS55_9BACT</name>
<dbReference type="Pfam" id="PF00587">
    <property type="entry name" value="tRNA-synt_2b"/>
    <property type="match status" value="1"/>
</dbReference>
<dbReference type="SUPFAM" id="SSF55681">
    <property type="entry name" value="Class II aaRS and biotin synthetases"/>
    <property type="match status" value="1"/>
</dbReference>
<comment type="similarity">
    <text evidence="1 13">Belongs to the class-II aminoacyl-tRNA synthetase family.</text>
</comment>
<keyword evidence="6 13" id="KW-0547">Nucleotide-binding</keyword>
<keyword evidence="7 13" id="KW-0862">Zinc</keyword>
<evidence type="ECO:0000256" key="5">
    <source>
        <dbReference type="ARBA" id="ARBA00022723"/>
    </source>
</evidence>
<evidence type="ECO:0000313" key="15">
    <source>
        <dbReference type="EMBL" id="HJA79560.1"/>
    </source>
</evidence>
<dbReference type="InterPro" id="IPR002320">
    <property type="entry name" value="Thr-tRNA-ligase_IIa"/>
</dbReference>
<dbReference type="FunFam" id="3.40.50.800:FF:000001">
    <property type="entry name" value="Threonine--tRNA ligase"/>
    <property type="match status" value="1"/>
</dbReference>
<evidence type="ECO:0000256" key="12">
    <source>
        <dbReference type="ARBA" id="ARBA00049515"/>
    </source>
</evidence>
<dbReference type="FunFam" id="3.30.980.10:FF:000005">
    <property type="entry name" value="Threonyl-tRNA synthetase, mitochondrial"/>
    <property type="match status" value="1"/>
</dbReference>
<keyword evidence="2 13" id="KW-0963">Cytoplasm</keyword>
<keyword evidence="5 13" id="KW-0479">Metal-binding</keyword>
<dbReference type="GO" id="GO:0006435">
    <property type="term" value="P:threonyl-tRNA aminoacylation"/>
    <property type="evidence" value="ECO:0007669"/>
    <property type="project" value="UniProtKB-UniRule"/>
</dbReference>
<dbReference type="FunFam" id="3.30.930.10:FF:000002">
    <property type="entry name" value="Threonine--tRNA ligase"/>
    <property type="match status" value="1"/>
</dbReference>
<dbReference type="InterPro" id="IPR045864">
    <property type="entry name" value="aa-tRNA-synth_II/BPL/LPL"/>
</dbReference>
<dbReference type="InterPro" id="IPR033728">
    <property type="entry name" value="ThrRS_core"/>
</dbReference>
<keyword evidence="4 13" id="KW-0436">Ligase</keyword>
<dbReference type="SUPFAM" id="SSF52954">
    <property type="entry name" value="Class II aaRS ABD-related"/>
    <property type="match status" value="1"/>
</dbReference>
<dbReference type="InterPro" id="IPR002314">
    <property type="entry name" value="aa-tRNA-synt_IIb"/>
</dbReference>
<comment type="subunit">
    <text evidence="13">Homodimer.</text>
</comment>
<dbReference type="PROSITE" id="PS50862">
    <property type="entry name" value="AA_TRNA_LIGASE_II"/>
    <property type="match status" value="1"/>
</dbReference>
<organism evidence="15 16">
    <name type="scientific">Candidatus Desulfovibrio intestinavium</name>
    <dbReference type="NCBI Taxonomy" id="2838534"/>
    <lineage>
        <taxon>Bacteria</taxon>
        <taxon>Pseudomonadati</taxon>
        <taxon>Thermodesulfobacteriota</taxon>
        <taxon>Desulfovibrionia</taxon>
        <taxon>Desulfovibrionales</taxon>
        <taxon>Desulfovibrionaceae</taxon>
        <taxon>Desulfovibrio</taxon>
    </lineage>
</organism>
<keyword evidence="8 13" id="KW-0067">ATP-binding</keyword>
<comment type="subcellular location">
    <subcellularLocation>
        <location evidence="13">Cytoplasm</location>
    </subcellularLocation>
</comment>
<evidence type="ECO:0000256" key="2">
    <source>
        <dbReference type="ARBA" id="ARBA00022490"/>
    </source>
</evidence>
<evidence type="ECO:0000256" key="1">
    <source>
        <dbReference type="ARBA" id="ARBA00008226"/>
    </source>
</evidence>
<dbReference type="InterPro" id="IPR004154">
    <property type="entry name" value="Anticodon-bd"/>
</dbReference>
<dbReference type="Pfam" id="PF03129">
    <property type="entry name" value="HGTP_anticodon"/>
    <property type="match status" value="1"/>
</dbReference>
<evidence type="ECO:0000256" key="11">
    <source>
        <dbReference type="ARBA" id="ARBA00023146"/>
    </source>
</evidence>
<sequence length="651" mass="72851">MSILVEGQSVEAAAGAVISDVLQQALSGKKYKSLVAARAVCPDEQGGPRLMDLSAPVPGGCTELVPVPADSPEGLVILRHSTAHVMAAAVKKLFPAAKVTIGPAIDNGFYYDFSVEKPFSSDDFEAIEAEMRKIADARLPFTCRAVSKAEAVRLFRDMGEDFKVEIIEDIDADSVTLYTCGDFCDLCRGPHVPHTGFAHAAKLLSVAGAYWRGDEKNPMLSRLYGTAFADEKALKAYLQQLEEAKRRDHRKLGRELGFFTFHEDVAPGMVFWLPKGMLLRTILEDFWRREHLKRGYDMVQGPQLLRVETWQRSGHYDHYRQNMYFTQIEDDAYGIKPMNCISHMLIFKNELRSYRDMPQRYFELGVVHRHEKSGVLHGLLRVRQFTQDDAHILCTPEQLEGEILEVIHLIRDLMHLFAFQFKVAISTRPKDSIGTDEAWELATNALIQAVQKADMPYEINEGDGAFYGPKIDVRLLDCIGREWQCSTIQVDFTLPERFDLTYVGQDGERHRPVMVHRAIMGSLERFIGVLIEQYAGAMPTWLAPEQARILTVTGAGDEAAGRALAELKAAGIRATADLRNEKLGFKVREAQLAKIPYILVIGEKEAQAGGVNVRLRNGDNVGLKSVPEVAAMIRADGEEPFKRGGMRYSFA</sequence>
<evidence type="ECO:0000256" key="10">
    <source>
        <dbReference type="ARBA" id="ARBA00022917"/>
    </source>
</evidence>
<dbReference type="Gene3D" id="3.30.980.10">
    <property type="entry name" value="Threonyl-trna Synthetase, Chain A, domain 2"/>
    <property type="match status" value="1"/>
</dbReference>
<dbReference type="InterPro" id="IPR006195">
    <property type="entry name" value="aa-tRNA-synth_II"/>
</dbReference>
<dbReference type="Gene3D" id="3.40.50.800">
    <property type="entry name" value="Anticodon-binding domain"/>
    <property type="match status" value="1"/>
</dbReference>
<dbReference type="GO" id="GO:0004829">
    <property type="term" value="F:threonine-tRNA ligase activity"/>
    <property type="evidence" value="ECO:0007669"/>
    <property type="project" value="UniProtKB-UniRule"/>
</dbReference>
<proteinExistence type="inferred from homology"/>
<dbReference type="PANTHER" id="PTHR11451">
    <property type="entry name" value="THREONINE-TRNA LIGASE"/>
    <property type="match status" value="1"/>
</dbReference>
<dbReference type="AlphaFoldDB" id="A0A9D2KS55"/>
<dbReference type="InterPro" id="IPR036621">
    <property type="entry name" value="Anticodon-bd_dom_sf"/>
</dbReference>
<dbReference type="CDD" id="cd00860">
    <property type="entry name" value="ThrRS_anticodon"/>
    <property type="match status" value="1"/>
</dbReference>
<dbReference type="InterPro" id="IPR047246">
    <property type="entry name" value="ThrRS_anticodon"/>
</dbReference>
<dbReference type="GO" id="GO:0005829">
    <property type="term" value="C:cytosol"/>
    <property type="evidence" value="ECO:0007669"/>
    <property type="project" value="TreeGrafter"/>
</dbReference>
<dbReference type="InterPro" id="IPR018163">
    <property type="entry name" value="Thr/Ala-tRNA-synth_IIc_edit"/>
</dbReference>
<comment type="catalytic activity">
    <reaction evidence="12 13">
        <text>tRNA(Thr) + L-threonine + ATP = L-threonyl-tRNA(Thr) + AMP + diphosphate + H(+)</text>
        <dbReference type="Rhea" id="RHEA:24624"/>
        <dbReference type="Rhea" id="RHEA-COMP:9670"/>
        <dbReference type="Rhea" id="RHEA-COMP:9704"/>
        <dbReference type="ChEBI" id="CHEBI:15378"/>
        <dbReference type="ChEBI" id="CHEBI:30616"/>
        <dbReference type="ChEBI" id="CHEBI:33019"/>
        <dbReference type="ChEBI" id="CHEBI:57926"/>
        <dbReference type="ChEBI" id="CHEBI:78442"/>
        <dbReference type="ChEBI" id="CHEBI:78534"/>
        <dbReference type="ChEBI" id="CHEBI:456215"/>
        <dbReference type="EC" id="6.1.1.3"/>
    </reaction>
</comment>
<feature type="region of interest" description="Catalytic" evidence="13">
    <location>
        <begin position="248"/>
        <end position="539"/>
    </location>
</feature>
<dbReference type="InterPro" id="IPR012947">
    <property type="entry name" value="tRNA_SAD"/>
</dbReference>
<keyword evidence="9 13" id="KW-0694">RNA-binding</keyword>
<dbReference type="SMART" id="SM00863">
    <property type="entry name" value="tRNA_SAD"/>
    <property type="match status" value="1"/>
</dbReference>
<evidence type="ECO:0000313" key="16">
    <source>
        <dbReference type="Proteomes" id="UP000823821"/>
    </source>
</evidence>
<dbReference type="NCBIfam" id="TIGR00418">
    <property type="entry name" value="thrS"/>
    <property type="match status" value="1"/>
</dbReference>
<dbReference type="EMBL" id="DWZD01000046">
    <property type="protein sequence ID" value="HJA79560.1"/>
    <property type="molecule type" value="Genomic_DNA"/>
</dbReference>
<dbReference type="FunFam" id="3.30.54.20:FF:000002">
    <property type="entry name" value="Threonine--tRNA ligase"/>
    <property type="match status" value="1"/>
</dbReference>
<reference evidence="15" key="2">
    <citation type="submission" date="2021-04" db="EMBL/GenBank/DDBJ databases">
        <authorList>
            <person name="Gilroy R."/>
        </authorList>
    </citation>
    <scope>NUCLEOTIDE SEQUENCE</scope>
    <source>
        <strain evidence="15">5032</strain>
    </source>
</reference>
<dbReference type="Pfam" id="PF07973">
    <property type="entry name" value="tRNA_SAD"/>
    <property type="match status" value="1"/>
</dbReference>
<keyword evidence="10 13" id="KW-0648">Protein biosynthesis</keyword>
<dbReference type="GO" id="GO:0046872">
    <property type="term" value="F:metal ion binding"/>
    <property type="evidence" value="ECO:0007669"/>
    <property type="project" value="UniProtKB-KW"/>
</dbReference>
<evidence type="ECO:0000256" key="4">
    <source>
        <dbReference type="ARBA" id="ARBA00022598"/>
    </source>
</evidence>
<dbReference type="SUPFAM" id="SSF55186">
    <property type="entry name" value="ThrRS/AlaRS common domain"/>
    <property type="match status" value="1"/>
</dbReference>
<evidence type="ECO:0000256" key="7">
    <source>
        <dbReference type="ARBA" id="ARBA00022833"/>
    </source>
</evidence>
<gene>
    <name evidence="13 15" type="primary">thrS</name>
    <name evidence="15" type="ORF">H9784_08370</name>
</gene>
<comment type="caution">
    <text evidence="15">The sequence shown here is derived from an EMBL/GenBank/DDBJ whole genome shotgun (WGS) entry which is preliminary data.</text>
</comment>
<dbReference type="Proteomes" id="UP000823821">
    <property type="component" value="Unassembled WGS sequence"/>
</dbReference>
<dbReference type="CDD" id="cd00771">
    <property type="entry name" value="ThrRS_core"/>
    <property type="match status" value="1"/>
</dbReference>
<accession>A0A9D2KS55</accession>
<evidence type="ECO:0000256" key="8">
    <source>
        <dbReference type="ARBA" id="ARBA00022840"/>
    </source>
</evidence>
<dbReference type="Gene3D" id="3.30.930.10">
    <property type="entry name" value="Bira Bifunctional Protein, Domain 2"/>
    <property type="match status" value="1"/>
</dbReference>
<feature type="domain" description="Aminoacyl-transfer RNA synthetases class-II family profile" evidence="14">
    <location>
        <begin position="248"/>
        <end position="539"/>
    </location>
</feature>
<evidence type="ECO:0000256" key="3">
    <source>
        <dbReference type="ARBA" id="ARBA00022555"/>
    </source>
</evidence>
<dbReference type="PRINTS" id="PR01047">
    <property type="entry name" value="TRNASYNTHTHR"/>
</dbReference>
<dbReference type="Gene3D" id="3.30.54.20">
    <property type="match status" value="1"/>
</dbReference>
<keyword evidence="11 13" id="KW-0030">Aminoacyl-tRNA synthetase</keyword>
<feature type="binding site" evidence="13">
    <location>
        <position position="516"/>
    </location>
    <ligand>
        <name>Zn(2+)</name>
        <dbReference type="ChEBI" id="CHEBI:29105"/>
        <note>catalytic</note>
    </ligand>
</feature>
<evidence type="ECO:0000259" key="14">
    <source>
        <dbReference type="PROSITE" id="PS50862"/>
    </source>
</evidence>
<keyword evidence="3 13" id="KW-0820">tRNA-binding</keyword>
<dbReference type="HAMAP" id="MF_00184">
    <property type="entry name" value="Thr_tRNA_synth"/>
    <property type="match status" value="1"/>
</dbReference>
<dbReference type="EC" id="6.1.1.3" evidence="13"/>
<dbReference type="GO" id="GO:0000049">
    <property type="term" value="F:tRNA binding"/>
    <property type="evidence" value="ECO:0007669"/>
    <property type="project" value="UniProtKB-KW"/>
</dbReference>
<reference evidence="15" key="1">
    <citation type="journal article" date="2021" name="PeerJ">
        <title>Extensive microbial diversity within the chicken gut microbiome revealed by metagenomics and culture.</title>
        <authorList>
            <person name="Gilroy R."/>
            <person name="Ravi A."/>
            <person name="Getino M."/>
            <person name="Pursley I."/>
            <person name="Horton D.L."/>
            <person name="Alikhan N.F."/>
            <person name="Baker D."/>
            <person name="Gharbi K."/>
            <person name="Hall N."/>
            <person name="Watson M."/>
            <person name="Adriaenssens E.M."/>
            <person name="Foster-Nyarko E."/>
            <person name="Jarju S."/>
            <person name="Secka A."/>
            <person name="Antonio M."/>
            <person name="Oren A."/>
            <person name="Chaudhuri R.R."/>
            <person name="La Ragione R."/>
            <person name="Hildebrand F."/>
            <person name="Pallen M.J."/>
        </authorList>
    </citation>
    <scope>NUCLEOTIDE SEQUENCE</scope>
    <source>
        <strain evidence="15">5032</strain>
    </source>
</reference>
<dbReference type="GO" id="GO:0005524">
    <property type="term" value="F:ATP binding"/>
    <property type="evidence" value="ECO:0007669"/>
    <property type="project" value="UniProtKB-UniRule"/>
</dbReference>
<evidence type="ECO:0000256" key="13">
    <source>
        <dbReference type="HAMAP-Rule" id="MF_00184"/>
    </source>
</evidence>
<protein>
    <recommendedName>
        <fullName evidence="13">Threonine--tRNA ligase</fullName>
        <ecNumber evidence="13">6.1.1.3</ecNumber>
    </recommendedName>
    <alternativeName>
        <fullName evidence="13">Threonyl-tRNA synthetase</fullName>
        <shortName evidence="13">ThrRS</shortName>
    </alternativeName>
</protein>
<feature type="binding site" evidence="13">
    <location>
        <position position="391"/>
    </location>
    <ligand>
        <name>Zn(2+)</name>
        <dbReference type="ChEBI" id="CHEBI:29105"/>
        <note>catalytic</note>
    </ligand>
</feature>
<feature type="binding site" evidence="13">
    <location>
        <position position="340"/>
    </location>
    <ligand>
        <name>Zn(2+)</name>
        <dbReference type="ChEBI" id="CHEBI:29105"/>
        <note>catalytic</note>
    </ligand>
</feature>
<comment type="cofactor">
    <cofactor evidence="13">
        <name>Zn(2+)</name>
        <dbReference type="ChEBI" id="CHEBI:29105"/>
    </cofactor>
    <text evidence="13">Binds 1 zinc ion per subunit.</text>
</comment>
<evidence type="ECO:0000256" key="6">
    <source>
        <dbReference type="ARBA" id="ARBA00022741"/>
    </source>
</evidence>